<evidence type="ECO:0000256" key="2">
    <source>
        <dbReference type="ARBA" id="ARBA00023125"/>
    </source>
</evidence>
<dbReference type="InterPro" id="IPR014710">
    <property type="entry name" value="RmlC-like_jellyroll"/>
</dbReference>
<keyword evidence="6" id="KW-1185">Reference proteome</keyword>
<comment type="caution">
    <text evidence="5">The sequence shown here is derived from an EMBL/GenBank/DDBJ whole genome shotgun (WGS) entry which is preliminary data.</text>
</comment>
<accession>A0ABQ6NJ12</accession>
<dbReference type="Pfam" id="PF02311">
    <property type="entry name" value="AraC_binding"/>
    <property type="match status" value="1"/>
</dbReference>
<evidence type="ECO:0000313" key="6">
    <source>
        <dbReference type="Proteomes" id="UP001285921"/>
    </source>
</evidence>
<evidence type="ECO:0000313" key="5">
    <source>
        <dbReference type="EMBL" id="GMK44543.1"/>
    </source>
</evidence>
<protein>
    <recommendedName>
        <fullName evidence="4">HTH araC/xylS-type domain-containing protein</fullName>
    </recommendedName>
</protein>
<dbReference type="Gene3D" id="1.10.10.60">
    <property type="entry name" value="Homeodomain-like"/>
    <property type="match status" value="2"/>
</dbReference>
<dbReference type="SUPFAM" id="SSF46689">
    <property type="entry name" value="Homeodomain-like"/>
    <property type="match status" value="2"/>
</dbReference>
<dbReference type="EMBL" id="BTCL01000004">
    <property type="protein sequence ID" value="GMK44543.1"/>
    <property type="molecule type" value="Genomic_DNA"/>
</dbReference>
<keyword evidence="2" id="KW-0238">DNA-binding</keyword>
<evidence type="ECO:0000256" key="1">
    <source>
        <dbReference type="ARBA" id="ARBA00023015"/>
    </source>
</evidence>
<dbReference type="InterPro" id="IPR018062">
    <property type="entry name" value="HTH_AraC-typ_CS"/>
</dbReference>
<feature type="domain" description="HTH araC/xylS-type" evidence="4">
    <location>
        <begin position="183"/>
        <end position="281"/>
    </location>
</feature>
<dbReference type="SUPFAM" id="SSF51215">
    <property type="entry name" value="Regulatory protein AraC"/>
    <property type="match status" value="1"/>
</dbReference>
<reference evidence="5 6" key="1">
    <citation type="submission" date="2023-05" db="EMBL/GenBank/DDBJ databases">
        <title>Draft genome of Paenibacillus sp. CCS26.</title>
        <authorList>
            <person name="Akita H."/>
            <person name="Shinto Y."/>
            <person name="Kimura Z."/>
        </authorList>
    </citation>
    <scope>NUCLEOTIDE SEQUENCE [LARGE SCALE GENOMIC DNA]</scope>
    <source>
        <strain evidence="5 6">CCS26</strain>
    </source>
</reference>
<dbReference type="Proteomes" id="UP001285921">
    <property type="component" value="Unassembled WGS sequence"/>
</dbReference>
<keyword evidence="1" id="KW-0805">Transcription regulation</keyword>
<dbReference type="InterPro" id="IPR009057">
    <property type="entry name" value="Homeodomain-like_sf"/>
</dbReference>
<dbReference type="InterPro" id="IPR037923">
    <property type="entry name" value="HTH-like"/>
</dbReference>
<gene>
    <name evidence="5" type="ORF">PghCCS26_16710</name>
</gene>
<sequence length="286" mass="32542">MDMAHTNDNRAQHKYGDIHALPYSPDLSVYIPMIGMNICAPTYKNIRKKADITVLGYVINGHGEIQVNAEKHRLGKGDAFILRKDSKHEVTALSDSSDPWTYYWYNLHGNSLPLLEAFHLFHTPYIPNADIEALFLKGFAAAKLKTEDGMDTQTSLILSSTEIFIALQKSVKQAAEYTSPMMGRMKLYLDQLVGEPFQSEDFAHQMGLSFKQLNRIFKQHTGSTVYQYVLTRKLDIARMMLQDTELPVSEIAVHLGYEDPQYFSNLFKQKTGIAPTLYRQQANAIR</sequence>
<dbReference type="InterPro" id="IPR003313">
    <property type="entry name" value="AraC-bd"/>
</dbReference>
<dbReference type="InterPro" id="IPR018060">
    <property type="entry name" value="HTH_AraC"/>
</dbReference>
<dbReference type="InterPro" id="IPR020449">
    <property type="entry name" value="Tscrpt_reg_AraC-type_HTH"/>
</dbReference>
<dbReference type="PRINTS" id="PR00032">
    <property type="entry name" value="HTHARAC"/>
</dbReference>
<evidence type="ECO:0000256" key="3">
    <source>
        <dbReference type="ARBA" id="ARBA00023163"/>
    </source>
</evidence>
<dbReference type="Pfam" id="PF12833">
    <property type="entry name" value="HTH_18"/>
    <property type="match status" value="1"/>
</dbReference>
<dbReference type="Gene3D" id="2.60.120.10">
    <property type="entry name" value="Jelly Rolls"/>
    <property type="match status" value="1"/>
</dbReference>
<evidence type="ECO:0000259" key="4">
    <source>
        <dbReference type="PROSITE" id="PS01124"/>
    </source>
</evidence>
<keyword evidence="3" id="KW-0804">Transcription</keyword>
<dbReference type="SMART" id="SM00342">
    <property type="entry name" value="HTH_ARAC"/>
    <property type="match status" value="1"/>
</dbReference>
<dbReference type="PROSITE" id="PS01124">
    <property type="entry name" value="HTH_ARAC_FAMILY_2"/>
    <property type="match status" value="1"/>
</dbReference>
<organism evidence="5 6">
    <name type="scientific">Paenibacillus glycanilyticus</name>
    <dbReference type="NCBI Taxonomy" id="126569"/>
    <lineage>
        <taxon>Bacteria</taxon>
        <taxon>Bacillati</taxon>
        <taxon>Bacillota</taxon>
        <taxon>Bacilli</taxon>
        <taxon>Bacillales</taxon>
        <taxon>Paenibacillaceae</taxon>
        <taxon>Paenibacillus</taxon>
    </lineage>
</organism>
<name>A0ABQ6NJ12_9BACL</name>
<dbReference type="PANTHER" id="PTHR43280">
    <property type="entry name" value="ARAC-FAMILY TRANSCRIPTIONAL REGULATOR"/>
    <property type="match status" value="1"/>
</dbReference>
<dbReference type="PROSITE" id="PS00041">
    <property type="entry name" value="HTH_ARAC_FAMILY_1"/>
    <property type="match status" value="1"/>
</dbReference>
<proteinExistence type="predicted"/>
<dbReference type="PANTHER" id="PTHR43280:SF2">
    <property type="entry name" value="HTH-TYPE TRANSCRIPTIONAL REGULATOR EXSA"/>
    <property type="match status" value="1"/>
</dbReference>